<evidence type="ECO:0000313" key="8">
    <source>
        <dbReference type="Proteomes" id="UP000077115"/>
    </source>
</evidence>
<dbReference type="Pfam" id="PF08547">
    <property type="entry name" value="CIA30"/>
    <property type="match status" value="1"/>
</dbReference>
<reference evidence="7 8" key="2">
    <citation type="submission" date="2016-05" db="EMBL/GenBank/DDBJ databases">
        <title>Lineage-specific infection strategies underlie the spectrum of fungal disease in amphibians.</title>
        <authorList>
            <person name="Cuomo C.A."/>
            <person name="Farrer R.A."/>
            <person name="James T."/>
            <person name="Longcore J."/>
            <person name="Birren B."/>
        </authorList>
    </citation>
    <scope>NUCLEOTIDE SEQUENCE [LARGE SCALE GENOMIC DNA]</scope>
    <source>
        <strain evidence="7 8">JEL423</strain>
    </source>
</reference>
<organism evidence="7 8">
    <name type="scientific">Batrachochytrium dendrobatidis (strain JEL423)</name>
    <dbReference type="NCBI Taxonomy" id="403673"/>
    <lineage>
        <taxon>Eukaryota</taxon>
        <taxon>Fungi</taxon>
        <taxon>Fungi incertae sedis</taxon>
        <taxon>Chytridiomycota</taxon>
        <taxon>Chytridiomycota incertae sedis</taxon>
        <taxon>Chytridiomycetes</taxon>
        <taxon>Rhizophydiales</taxon>
        <taxon>Rhizophydiales incertae sedis</taxon>
        <taxon>Batrachochytrium</taxon>
    </lineage>
</organism>
<dbReference type="InterPro" id="IPR013857">
    <property type="entry name" value="NADH-UbQ_OxRdtase-assoc_prot30"/>
</dbReference>
<dbReference type="OrthoDB" id="42561at2759"/>
<dbReference type="GO" id="GO:0005739">
    <property type="term" value="C:mitochondrion"/>
    <property type="evidence" value="ECO:0007669"/>
    <property type="project" value="UniProtKB-SubCell"/>
</dbReference>
<evidence type="ECO:0000259" key="6">
    <source>
        <dbReference type="Pfam" id="PF08547"/>
    </source>
</evidence>
<accession>A0A177WDY1</accession>
<dbReference type="GO" id="GO:0006120">
    <property type="term" value="P:mitochondrial electron transport, NADH to ubiquinone"/>
    <property type="evidence" value="ECO:0007669"/>
    <property type="project" value="TreeGrafter"/>
</dbReference>
<comment type="similarity">
    <text evidence="2">Belongs to the CIA30 family.</text>
</comment>
<dbReference type="PANTHER" id="PTHR13194:SF18">
    <property type="entry name" value="COMPLEX I INTERMEDIATE-ASSOCIATED PROTEIN 30, MITOCHONDRIAL"/>
    <property type="match status" value="1"/>
</dbReference>
<dbReference type="InterPro" id="IPR039131">
    <property type="entry name" value="NDUFAF1"/>
</dbReference>
<name>A0A177WDY1_BATDL</name>
<evidence type="ECO:0000256" key="2">
    <source>
        <dbReference type="ARBA" id="ARBA00007884"/>
    </source>
</evidence>
<evidence type="ECO:0000256" key="3">
    <source>
        <dbReference type="ARBA" id="ARBA00023128"/>
    </source>
</evidence>
<dbReference type="eggNOG" id="KOG2435">
    <property type="taxonomic scope" value="Eukaryota"/>
</dbReference>
<dbReference type="GO" id="GO:0051082">
    <property type="term" value="F:unfolded protein binding"/>
    <property type="evidence" value="ECO:0007669"/>
    <property type="project" value="TreeGrafter"/>
</dbReference>
<dbReference type="SUPFAM" id="SSF49785">
    <property type="entry name" value="Galactose-binding domain-like"/>
    <property type="match status" value="1"/>
</dbReference>
<evidence type="ECO:0000256" key="1">
    <source>
        <dbReference type="ARBA" id="ARBA00004173"/>
    </source>
</evidence>
<evidence type="ECO:0000256" key="5">
    <source>
        <dbReference type="SAM" id="MobiDB-lite"/>
    </source>
</evidence>
<protein>
    <recommendedName>
        <fullName evidence="6">NADH:ubiquinone oxidoreductase intermediate-associated protein 30 domain-containing protein</fullName>
    </recommendedName>
</protein>
<dbReference type="AlphaFoldDB" id="A0A177WDY1"/>
<feature type="domain" description="NADH:ubiquinone oxidoreductase intermediate-associated protein 30" evidence="6">
    <location>
        <begin position="96"/>
        <end position="262"/>
    </location>
</feature>
<dbReference type="Proteomes" id="UP000077115">
    <property type="component" value="Unassembled WGS sequence"/>
</dbReference>
<dbReference type="InterPro" id="IPR008979">
    <property type="entry name" value="Galactose-bd-like_sf"/>
</dbReference>
<feature type="region of interest" description="Disordered" evidence="5">
    <location>
        <begin position="327"/>
        <end position="361"/>
    </location>
</feature>
<dbReference type="STRING" id="403673.A0A177WDY1"/>
<dbReference type="EMBL" id="DS022301">
    <property type="protein sequence ID" value="OAJ37996.1"/>
    <property type="molecule type" value="Genomic_DNA"/>
</dbReference>
<evidence type="ECO:0000256" key="4">
    <source>
        <dbReference type="ARBA" id="ARBA00023186"/>
    </source>
</evidence>
<keyword evidence="3" id="KW-0496">Mitochondrion</keyword>
<feature type="compositionally biased region" description="Basic and acidic residues" evidence="5">
    <location>
        <begin position="348"/>
        <end position="361"/>
    </location>
</feature>
<gene>
    <name evidence="7" type="ORF">BDEG_21965</name>
</gene>
<sequence>MTGGGSSSTLSQGLRIAVGYVKRSFAHIQNETKAGKSGFFLDHCLVFNTRQSMYLLTLFCYSTLVICQFLHDDGNKWYLALNFDIAFKKEQTLFRLNSVQDLEKWVVGSDADIGGLSEAYWGLTPQNTGLFWGTLSTELPPKATFNRSGYAGVRSKELQPIIFHKPKIDASMFRYLAIRAKGDKNQWFINLRTTSIYPTYVWQHRLYFQRPGEWETIMIPFRDFILTSHGFVQPHQIAMDRSAIKTVGLSILRQPGDFSVEIDWIKALNTDQTLGDMDIISVEMQERLKARRAVHNAKVAPSTANANIDDTSIKPLDGSGHQWQTAEDVSTQVTRDRIEQEQQVINIPDDKDTVSLKENKH</sequence>
<reference evidence="7 8" key="1">
    <citation type="submission" date="2006-10" db="EMBL/GenBank/DDBJ databases">
        <title>The Genome Sequence of Batrachochytrium dendrobatidis JEL423.</title>
        <authorList>
            <consortium name="The Broad Institute Genome Sequencing Platform"/>
            <person name="Birren B."/>
            <person name="Lander E."/>
            <person name="Galagan J."/>
            <person name="Cuomo C."/>
            <person name="Devon K."/>
            <person name="Jaffe D."/>
            <person name="Butler J."/>
            <person name="Alvarez P."/>
            <person name="Gnerre S."/>
            <person name="Grabherr M."/>
            <person name="Kleber M."/>
            <person name="Mauceli E."/>
            <person name="Brockman W."/>
            <person name="Young S."/>
            <person name="LaButti K."/>
            <person name="Sykes S."/>
            <person name="DeCaprio D."/>
            <person name="Crawford M."/>
            <person name="Koehrsen M."/>
            <person name="Engels R."/>
            <person name="Montgomery P."/>
            <person name="Pearson M."/>
            <person name="Howarth C."/>
            <person name="Larson L."/>
            <person name="White J."/>
            <person name="O'Leary S."/>
            <person name="Kodira C."/>
            <person name="Zeng Q."/>
            <person name="Yandava C."/>
            <person name="Alvarado L."/>
            <person name="Longcore J."/>
            <person name="James T."/>
        </authorList>
    </citation>
    <scope>NUCLEOTIDE SEQUENCE [LARGE SCALE GENOMIC DNA]</scope>
    <source>
        <strain evidence="7 8">JEL423</strain>
    </source>
</reference>
<proteinExistence type="inferred from homology"/>
<dbReference type="GO" id="GO:0010257">
    <property type="term" value="P:NADH dehydrogenase complex assembly"/>
    <property type="evidence" value="ECO:0007669"/>
    <property type="project" value="TreeGrafter"/>
</dbReference>
<dbReference type="VEuPathDB" id="FungiDB:BDEG_21965"/>
<keyword evidence="4" id="KW-0143">Chaperone</keyword>
<comment type="subcellular location">
    <subcellularLocation>
        <location evidence="1">Mitochondrion</location>
    </subcellularLocation>
</comment>
<dbReference type="PANTHER" id="PTHR13194">
    <property type="entry name" value="COMPLEX I INTERMEDIATE-ASSOCIATED PROTEIN 30"/>
    <property type="match status" value="1"/>
</dbReference>
<evidence type="ECO:0000313" key="7">
    <source>
        <dbReference type="EMBL" id="OAJ37996.1"/>
    </source>
</evidence>